<dbReference type="PROSITE" id="PS50893">
    <property type="entry name" value="ABC_TRANSPORTER_2"/>
    <property type="match status" value="1"/>
</dbReference>
<dbReference type="SUPFAM" id="SSF52540">
    <property type="entry name" value="P-loop containing nucleoside triphosphate hydrolases"/>
    <property type="match status" value="1"/>
</dbReference>
<sequence length="277" mass="31337">MLDVNHVTFGYKRSVNVLEDFSLSISSGSVYGLLGKNGVGKSTLLYLMTGLLRAREGNIIYRGVDVCRRLPETLADLFLLPEEITLPNVTLKQYARMYGVFYPRFSQEELMRLSDELDIDANVRLHSFSMGQRKKAYICFAIATNVSLLLMDEPTNGLDIPSKSQFRKLLASYATDERTILISTHQVRDLESLLDHLIVMDGKKLLLNESVARITERLCFDEVRPGESIEQTLVAYPSLGGSQVVSLNTSRRETAFNLECFFNALLEHREQIMNALK</sequence>
<dbReference type="SMART" id="SM00382">
    <property type="entry name" value="AAA"/>
    <property type="match status" value="1"/>
</dbReference>
<reference evidence="5" key="2">
    <citation type="submission" date="2021-04" db="EMBL/GenBank/DDBJ databases">
        <authorList>
            <person name="Gilroy R."/>
        </authorList>
    </citation>
    <scope>NUCLEOTIDE SEQUENCE</scope>
    <source>
        <strain evidence="5">23274</strain>
    </source>
</reference>
<proteinExistence type="predicted"/>
<evidence type="ECO:0000256" key="2">
    <source>
        <dbReference type="ARBA" id="ARBA00022741"/>
    </source>
</evidence>
<protein>
    <submittedName>
        <fullName evidence="5">ABC transporter ATP-binding protein</fullName>
    </submittedName>
</protein>
<dbReference type="EMBL" id="DXFT01000142">
    <property type="protein sequence ID" value="HIX03917.1"/>
    <property type="molecule type" value="Genomic_DNA"/>
</dbReference>
<keyword evidence="2" id="KW-0547">Nucleotide-binding</keyword>
<evidence type="ECO:0000313" key="6">
    <source>
        <dbReference type="Proteomes" id="UP000824202"/>
    </source>
</evidence>
<dbReference type="CDD" id="cd03230">
    <property type="entry name" value="ABC_DR_subfamily_A"/>
    <property type="match status" value="1"/>
</dbReference>
<feature type="domain" description="ABC transporter" evidence="4">
    <location>
        <begin position="2"/>
        <end position="227"/>
    </location>
</feature>
<dbReference type="Gene3D" id="3.40.50.300">
    <property type="entry name" value="P-loop containing nucleotide triphosphate hydrolases"/>
    <property type="match status" value="1"/>
</dbReference>
<comment type="caution">
    <text evidence="5">The sequence shown here is derived from an EMBL/GenBank/DDBJ whole genome shotgun (WGS) entry which is preliminary data.</text>
</comment>
<evidence type="ECO:0000256" key="3">
    <source>
        <dbReference type="ARBA" id="ARBA00022840"/>
    </source>
</evidence>
<dbReference type="Pfam" id="PF00005">
    <property type="entry name" value="ABC_tran"/>
    <property type="match status" value="1"/>
</dbReference>
<keyword evidence="3 5" id="KW-0067">ATP-binding</keyword>
<dbReference type="Proteomes" id="UP000824202">
    <property type="component" value="Unassembled WGS sequence"/>
</dbReference>
<dbReference type="PANTHER" id="PTHR42939:SF1">
    <property type="entry name" value="ABC TRANSPORTER ATP-BINDING PROTEIN ALBC-RELATED"/>
    <property type="match status" value="1"/>
</dbReference>
<keyword evidence="1" id="KW-0813">Transport</keyword>
<dbReference type="InterPro" id="IPR003439">
    <property type="entry name" value="ABC_transporter-like_ATP-bd"/>
</dbReference>
<dbReference type="GO" id="GO:0016887">
    <property type="term" value="F:ATP hydrolysis activity"/>
    <property type="evidence" value="ECO:0007669"/>
    <property type="project" value="InterPro"/>
</dbReference>
<evidence type="ECO:0000256" key="1">
    <source>
        <dbReference type="ARBA" id="ARBA00022448"/>
    </source>
</evidence>
<reference evidence="5" key="1">
    <citation type="journal article" date="2021" name="PeerJ">
        <title>Extensive microbial diversity within the chicken gut microbiome revealed by metagenomics and culture.</title>
        <authorList>
            <person name="Gilroy R."/>
            <person name="Ravi A."/>
            <person name="Getino M."/>
            <person name="Pursley I."/>
            <person name="Horton D.L."/>
            <person name="Alikhan N.F."/>
            <person name="Baker D."/>
            <person name="Gharbi K."/>
            <person name="Hall N."/>
            <person name="Watson M."/>
            <person name="Adriaenssens E.M."/>
            <person name="Foster-Nyarko E."/>
            <person name="Jarju S."/>
            <person name="Secka A."/>
            <person name="Antonio M."/>
            <person name="Oren A."/>
            <person name="Chaudhuri R.R."/>
            <person name="La Ragione R."/>
            <person name="Hildebrand F."/>
            <person name="Pallen M.J."/>
        </authorList>
    </citation>
    <scope>NUCLEOTIDE SEQUENCE</scope>
    <source>
        <strain evidence="5">23274</strain>
    </source>
</reference>
<dbReference type="PANTHER" id="PTHR42939">
    <property type="entry name" value="ABC TRANSPORTER ATP-BINDING PROTEIN ALBC-RELATED"/>
    <property type="match status" value="1"/>
</dbReference>
<gene>
    <name evidence="5" type="ORF">H9863_07375</name>
</gene>
<dbReference type="InterPro" id="IPR051782">
    <property type="entry name" value="ABC_Transporter_VariousFunc"/>
</dbReference>
<dbReference type="GO" id="GO:0005524">
    <property type="term" value="F:ATP binding"/>
    <property type="evidence" value="ECO:0007669"/>
    <property type="project" value="UniProtKB-KW"/>
</dbReference>
<dbReference type="InterPro" id="IPR027417">
    <property type="entry name" value="P-loop_NTPase"/>
</dbReference>
<dbReference type="InterPro" id="IPR003593">
    <property type="entry name" value="AAA+_ATPase"/>
</dbReference>
<evidence type="ECO:0000313" key="5">
    <source>
        <dbReference type="EMBL" id="HIX03917.1"/>
    </source>
</evidence>
<organism evidence="5 6">
    <name type="scientific">Candidatus Odoribacter faecigallinarum</name>
    <dbReference type="NCBI Taxonomy" id="2838706"/>
    <lineage>
        <taxon>Bacteria</taxon>
        <taxon>Pseudomonadati</taxon>
        <taxon>Bacteroidota</taxon>
        <taxon>Bacteroidia</taxon>
        <taxon>Bacteroidales</taxon>
        <taxon>Odoribacteraceae</taxon>
        <taxon>Odoribacter</taxon>
    </lineage>
</organism>
<accession>A0A9D1V0N3</accession>
<evidence type="ECO:0000259" key="4">
    <source>
        <dbReference type="PROSITE" id="PS50893"/>
    </source>
</evidence>
<dbReference type="AlphaFoldDB" id="A0A9D1V0N3"/>
<name>A0A9D1V0N3_9BACT</name>